<keyword evidence="2" id="KW-0472">Membrane</keyword>
<organism evidence="4 5">
    <name type="scientific">Vescimonas coprocola</name>
    <dbReference type="NCBI Taxonomy" id="2714355"/>
    <lineage>
        <taxon>Bacteria</taxon>
        <taxon>Bacillati</taxon>
        <taxon>Bacillota</taxon>
        <taxon>Clostridia</taxon>
        <taxon>Eubacteriales</taxon>
        <taxon>Oscillospiraceae</taxon>
        <taxon>Vescimonas</taxon>
    </lineage>
</organism>
<keyword evidence="2" id="KW-0812">Transmembrane</keyword>
<dbReference type="Proteomes" id="UP000681035">
    <property type="component" value="Chromosome"/>
</dbReference>
<sequence>MKKRILSLLLALMMVLSLIPTLAFAAGEDNSKVTVYFSLSDNGKYKNGTSGKTLAYVPVTVEYFDLDDYGLGKYTRADAGEQPTVLHLFIKMLEQEYLNSGKLTVGGDALTVSGAAGSMYMTQFWGHDQNLTYYVNHVYPIMSGSTGATADRIILKDGDVVDVAMFDDWSFWGDAYAGFQYFMDGDAPTHSYTATAGEAKTITCKTAQTNMMSPSGTQYNVCGTQTVYYGKTLFASDAQSVTTDSSGAASITFPEAGDWYVWANGAKGKSTNNVVSSPAYAAVTVEAGGVTTPKLTLTTDKESVIWNEKVTVTATNEKGEPVVCNWTVNDPSVMPYRAKNPWDGQSSIAIKGTEVKNALVLTATSVDDPTLQGELQFNVLPLAEVYAVFGDGTKQPLTMKAETRAVGNGTFNVIEIPAAVDHILVRPAKGYTIIDNSGPATGTPLWTPEYDSEGFCAVTRAQGDLSKTTFAPERVLFTRGILPKYPESDWFCNRIKVEKENVFLAWEQDTDSPIQEVKVENATLYTPVQTAQNSFSMILDRNAETASFLFNTEAKKVYLTDEQYKAEGAALEQKDGFYVLPVNASELEASGLHSRRMEKTYYVLAESTTGRKLRFNVTVYQRDNAMDTPTAVEEYLCLASQYTNNANNATGTYGTMPERALAGFPQSGTGMNMLVSLGNFGGYIIYRFDQLITNDPNHPYGVDFVVRGNNYGTNHFGFYEPANVLVSQDGKTWYTLAGSDHYSNHAYWDYTITYTKSTGTSTVYGGASGTAADWTDSMGYSGTSYLYPNKALYPLFPWTAENDTSITVTGTLLGGKGTTRNEIFDVAVPKWGYADTCYNGLNPYTGAEGGEVFDLDWAVDENGQPVKLDWVKYVKVQTASNVDGGGIGEKSTEVSAIYKTDAAAAPVGVTAAPASISINGQKLALKDGVDVYSAVADTAVEVAVDAPENTNVYINDVYGKSAKFDSLNHRMVRVVVQEGEKEPVIYYVNLKTQAQADEDAVADVIAKIDAIGEVTKDSGSSIKAARKAYDALSDAQKELVTNYQTLLDAEKSYKKLTRPTGGSSSSSTTDDKKNDGKDVKSGNTGDAGITLYLGMGLVAVMAGAVIVTRKRKEN</sequence>
<proteinExistence type="predicted"/>
<feature type="transmembrane region" description="Helical" evidence="2">
    <location>
        <begin position="1089"/>
        <end position="1108"/>
    </location>
</feature>
<dbReference type="KEGG" id="vcop:MM50RIKEN_06320"/>
<dbReference type="NCBIfam" id="TIGR01167">
    <property type="entry name" value="LPXTG_anchor"/>
    <property type="match status" value="1"/>
</dbReference>
<evidence type="ECO:0000256" key="1">
    <source>
        <dbReference type="SAM" id="MobiDB-lite"/>
    </source>
</evidence>
<reference evidence="4" key="1">
    <citation type="submission" date="2020-09" db="EMBL/GenBank/DDBJ databases">
        <title>New species isolated from human feces.</title>
        <authorList>
            <person name="Kitahara M."/>
            <person name="Shigeno Y."/>
            <person name="Shime M."/>
            <person name="Matsumoto Y."/>
            <person name="Nakamura S."/>
            <person name="Motooka D."/>
            <person name="Fukuoka S."/>
            <person name="Nishikawa H."/>
            <person name="Benno Y."/>
        </authorList>
    </citation>
    <scope>NUCLEOTIDE SEQUENCE</scope>
    <source>
        <strain evidence="4">MM50</strain>
    </source>
</reference>
<evidence type="ECO:0000313" key="5">
    <source>
        <dbReference type="Proteomes" id="UP000681035"/>
    </source>
</evidence>
<evidence type="ECO:0000313" key="4">
    <source>
        <dbReference type="EMBL" id="BCK80869.1"/>
    </source>
</evidence>
<evidence type="ECO:0000256" key="3">
    <source>
        <dbReference type="SAM" id="SignalP"/>
    </source>
</evidence>
<protein>
    <submittedName>
        <fullName evidence="4">Uncharacterized protein</fullName>
    </submittedName>
</protein>
<feature type="compositionally biased region" description="Basic and acidic residues" evidence="1">
    <location>
        <begin position="1069"/>
        <end position="1080"/>
    </location>
</feature>
<name>A0A810PXJ8_9FIRM</name>
<feature type="chain" id="PRO_5033031679" evidence="3">
    <location>
        <begin position="26"/>
        <end position="1114"/>
    </location>
</feature>
<dbReference type="AlphaFoldDB" id="A0A810PXJ8"/>
<keyword evidence="3" id="KW-0732">Signal</keyword>
<dbReference type="EMBL" id="AP023418">
    <property type="protein sequence ID" value="BCK80869.1"/>
    <property type="molecule type" value="Genomic_DNA"/>
</dbReference>
<accession>A0A810PXJ8</accession>
<gene>
    <name evidence="4" type="ORF">MM50RIKEN_06320</name>
</gene>
<evidence type="ECO:0000256" key="2">
    <source>
        <dbReference type="SAM" id="Phobius"/>
    </source>
</evidence>
<feature type="signal peptide" evidence="3">
    <location>
        <begin position="1"/>
        <end position="25"/>
    </location>
</feature>
<keyword evidence="5" id="KW-1185">Reference proteome</keyword>
<dbReference type="RefSeq" id="WP_213541717.1">
    <property type="nucleotide sequence ID" value="NZ_AP023418.1"/>
</dbReference>
<feature type="region of interest" description="Disordered" evidence="1">
    <location>
        <begin position="1055"/>
        <end position="1081"/>
    </location>
</feature>
<keyword evidence="2" id="KW-1133">Transmembrane helix</keyword>